<dbReference type="AlphaFoldDB" id="A0ABD5TT05"/>
<feature type="compositionally biased region" description="Basic and acidic residues" evidence="1">
    <location>
        <begin position="10"/>
        <end position="29"/>
    </location>
</feature>
<keyword evidence="3" id="KW-1185">Reference proteome</keyword>
<feature type="region of interest" description="Disordered" evidence="1">
    <location>
        <begin position="44"/>
        <end position="80"/>
    </location>
</feature>
<dbReference type="Gene3D" id="3.40.190.10">
    <property type="entry name" value="Periplasmic binding protein-like II"/>
    <property type="match status" value="1"/>
</dbReference>
<comment type="caution">
    <text evidence="2">The sequence shown here is derived from an EMBL/GenBank/DDBJ whole genome shotgun (WGS) entry which is preliminary data.</text>
</comment>
<feature type="region of interest" description="Disordered" evidence="1">
    <location>
        <begin position="1"/>
        <end position="30"/>
    </location>
</feature>
<dbReference type="PROSITE" id="PS51318">
    <property type="entry name" value="TAT"/>
    <property type="match status" value="1"/>
</dbReference>
<proteinExistence type="predicted"/>
<evidence type="ECO:0000313" key="2">
    <source>
        <dbReference type="EMBL" id="MFC6823718.1"/>
    </source>
</evidence>
<accession>A0ABD5TT05</accession>
<evidence type="ECO:0000256" key="1">
    <source>
        <dbReference type="SAM" id="MobiDB-lite"/>
    </source>
</evidence>
<dbReference type="Proteomes" id="UP001596408">
    <property type="component" value="Unassembled WGS sequence"/>
</dbReference>
<dbReference type="RefSeq" id="WP_379692171.1">
    <property type="nucleotide sequence ID" value="NZ_JBHSXH010000004.1"/>
</dbReference>
<gene>
    <name evidence="2" type="ORF">ACFQEV_01675</name>
</gene>
<evidence type="ECO:0000313" key="3">
    <source>
        <dbReference type="Proteomes" id="UP001596408"/>
    </source>
</evidence>
<reference evidence="2 3" key="1">
    <citation type="journal article" date="2019" name="Int. J. Syst. Evol. Microbiol.">
        <title>The Global Catalogue of Microorganisms (GCM) 10K type strain sequencing project: providing services to taxonomists for standard genome sequencing and annotation.</title>
        <authorList>
            <consortium name="The Broad Institute Genomics Platform"/>
            <consortium name="The Broad Institute Genome Sequencing Center for Infectious Disease"/>
            <person name="Wu L."/>
            <person name="Ma J."/>
        </authorList>
    </citation>
    <scope>NUCLEOTIDE SEQUENCE [LARGE SCALE GENOMIC DNA]</scope>
    <source>
        <strain evidence="2 3">YIM 94188</strain>
    </source>
</reference>
<dbReference type="SUPFAM" id="SSF53850">
    <property type="entry name" value="Periplasmic binding protein-like II"/>
    <property type="match status" value="1"/>
</dbReference>
<feature type="compositionally biased region" description="Gly residues" evidence="1">
    <location>
        <begin position="49"/>
        <end position="75"/>
    </location>
</feature>
<dbReference type="InterPro" id="IPR006059">
    <property type="entry name" value="SBP"/>
</dbReference>
<name>A0ABD5TT05_9EURY</name>
<dbReference type="InterPro" id="IPR006311">
    <property type="entry name" value="TAT_signal"/>
</dbReference>
<protein>
    <submittedName>
        <fullName evidence="2">ABC transporter substrate-binding protein</fullName>
    </submittedName>
</protein>
<dbReference type="Pfam" id="PF13416">
    <property type="entry name" value="SBP_bac_8"/>
    <property type="match status" value="1"/>
</dbReference>
<dbReference type="EMBL" id="JBHSXH010000004">
    <property type="protein sequence ID" value="MFC6823718.1"/>
    <property type="molecule type" value="Genomic_DNA"/>
</dbReference>
<sequence>MSKSSTSSRESADRAEGRAGTEPSRRDFVRATAATATVGALGALAGCSGEQGGGTPEPKGGGGGSGSGGDTGSDSGGSESVTVDYLSAQAVENAAMKSHFQESMKTFEEKNGNVNVSLQTASYGDIRSKLSSTVSSGNPPTFAEAGGGGLQFYLNDKVPDHKPFIESTDSLPDDFTAANKESAQYRGEYWSGGGMRNTNSNLGISPKLFSQAGVSNPEKELSTWSGFLDAVKRVDKQTDAIAYEETGVPGDLESYWGYARTAYTEGTDPWMRPGDNPDNPTIVVANQDHEDRGKTDGMIKTCVKMANQFSSQEAAQRGDEDIPSLMLTGKVASFNYAVPTASRWTATKDDVKFGWQGGNGDFMLLPHPKVDPQFGQNFGISDLEGVEGQHGGHMWALEQQQCIFQASDAKQQAAWDLNMFLLSDNEFVLPAWGEHYEAIPGLKTKLQAVLDEYDLAQSTEQAYKNADKYGVQYSTTGASWDVRDVDPIRWTDINETISQAIAGQHSAEKTPKLIRQRMKKRLGQ</sequence>
<organism evidence="2 3">
    <name type="scientific">Halopelagius fulvigenes</name>
    <dbReference type="NCBI Taxonomy" id="1198324"/>
    <lineage>
        <taxon>Archaea</taxon>
        <taxon>Methanobacteriati</taxon>
        <taxon>Methanobacteriota</taxon>
        <taxon>Stenosarchaea group</taxon>
        <taxon>Halobacteria</taxon>
        <taxon>Halobacteriales</taxon>
        <taxon>Haloferacaceae</taxon>
    </lineage>
</organism>